<evidence type="ECO:0000313" key="3">
    <source>
        <dbReference type="Proteomes" id="UP001458880"/>
    </source>
</evidence>
<feature type="transmembrane region" description="Helical" evidence="1">
    <location>
        <begin position="55"/>
        <end position="81"/>
    </location>
</feature>
<keyword evidence="1" id="KW-0812">Transmembrane</keyword>
<proteinExistence type="predicted"/>
<name>A0AAW1LW62_POPJA</name>
<reference evidence="2 3" key="1">
    <citation type="journal article" date="2024" name="BMC Genomics">
        <title>De novo assembly and annotation of Popillia japonica's genome with initial clues to its potential as an invasive pest.</title>
        <authorList>
            <person name="Cucini C."/>
            <person name="Boschi S."/>
            <person name="Funari R."/>
            <person name="Cardaioli E."/>
            <person name="Iannotti N."/>
            <person name="Marturano G."/>
            <person name="Paoli F."/>
            <person name="Bruttini M."/>
            <person name="Carapelli A."/>
            <person name="Frati F."/>
            <person name="Nardi F."/>
        </authorList>
    </citation>
    <scope>NUCLEOTIDE SEQUENCE [LARGE SCALE GENOMIC DNA]</scope>
    <source>
        <strain evidence="2">DMR45628</strain>
    </source>
</reference>
<keyword evidence="1" id="KW-0472">Membrane</keyword>
<keyword evidence="1" id="KW-1133">Transmembrane helix</keyword>
<comment type="caution">
    <text evidence="2">The sequence shown here is derived from an EMBL/GenBank/DDBJ whole genome shotgun (WGS) entry which is preliminary data.</text>
</comment>
<feature type="transmembrane region" description="Helical" evidence="1">
    <location>
        <begin position="20"/>
        <end position="43"/>
    </location>
</feature>
<dbReference type="AlphaFoldDB" id="A0AAW1LW62"/>
<dbReference type="EMBL" id="JASPKY010000086">
    <property type="protein sequence ID" value="KAK9738461.1"/>
    <property type="molecule type" value="Genomic_DNA"/>
</dbReference>
<evidence type="ECO:0000256" key="1">
    <source>
        <dbReference type="SAM" id="Phobius"/>
    </source>
</evidence>
<evidence type="ECO:0000313" key="2">
    <source>
        <dbReference type="EMBL" id="KAK9738461.1"/>
    </source>
</evidence>
<dbReference type="Proteomes" id="UP001458880">
    <property type="component" value="Unassembled WGS sequence"/>
</dbReference>
<protein>
    <submittedName>
        <fullName evidence="2">Uncharacterized protein</fullName>
    </submittedName>
</protein>
<organism evidence="2 3">
    <name type="scientific">Popillia japonica</name>
    <name type="common">Japanese beetle</name>
    <dbReference type="NCBI Taxonomy" id="7064"/>
    <lineage>
        <taxon>Eukaryota</taxon>
        <taxon>Metazoa</taxon>
        <taxon>Ecdysozoa</taxon>
        <taxon>Arthropoda</taxon>
        <taxon>Hexapoda</taxon>
        <taxon>Insecta</taxon>
        <taxon>Pterygota</taxon>
        <taxon>Neoptera</taxon>
        <taxon>Endopterygota</taxon>
        <taxon>Coleoptera</taxon>
        <taxon>Polyphaga</taxon>
        <taxon>Scarabaeiformia</taxon>
        <taxon>Scarabaeidae</taxon>
        <taxon>Rutelinae</taxon>
        <taxon>Popillia</taxon>
    </lineage>
</organism>
<gene>
    <name evidence="2" type="ORF">QE152_g9802</name>
</gene>
<keyword evidence="3" id="KW-1185">Reference proteome</keyword>
<sequence>MPMDPTKFTDTAQLYVKYILSSIVLVRTFTVHLYLAFYIVMLWPAVFEEKSGLLIPWLVVGAIKCLAMGAMSFSTGLYICLTYRFSRAACWDFLMTQIIDQGPSIYMWFCVLRKRTSNIKELSDTDEYYITSITGKLKILGIALVGIQQLTNSVKSIEEIENQPRLTKRTILATTAQLSNLSIDRSQHVKVSLNY</sequence>
<accession>A0AAW1LW62</accession>